<comment type="similarity">
    <text evidence="4 9">Belongs to the 1-acyl-sn-glycerol-3-phosphate acyltransferase family.</text>
</comment>
<dbReference type="SMART" id="SM00563">
    <property type="entry name" value="PlsC"/>
    <property type="match status" value="1"/>
</dbReference>
<comment type="pathway">
    <text evidence="2">Phospholipid metabolism; CDP-diacylglycerol biosynthesis; CDP-diacylglycerol from sn-glycerol 3-phosphate: step 2/3.</text>
</comment>
<evidence type="ECO:0000256" key="3">
    <source>
        <dbReference type="ARBA" id="ARBA00005189"/>
    </source>
</evidence>
<dbReference type="CDD" id="cd07989">
    <property type="entry name" value="LPLAT_AGPAT-like"/>
    <property type="match status" value="1"/>
</dbReference>
<dbReference type="AlphaFoldDB" id="A0A4R3IDW2"/>
<evidence type="ECO:0000256" key="8">
    <source>
        <dbReference type="ARBA" id="ARBA00023315"/>
    </source>
</evidence>
<keyword evidence="9" id="KW-0444">Lipid biosynthesis</keyword>
<dbReference type="EC" id="2.3.1.51" evidence="5 9"/>
<evidence type="ECO:0000256" key="1">
    <source>
        <dbReference type="ARBA" id="ARBA00001141"/>
    </source>
</evidence>
<evidence type="ECO:0000256" key="7">
    <source>
        <dbReference type="ARBA" id="ARBA00022679"/>
    </source>
</evidence>
<keyword evidence="9" id="KW-0443">Lipid metabolism</keyword>
<keyword evidence="7 9" id="KW-0808">Transferase</keyword>
<evidence type="ECO:0000256" key="4">
    <source>
        <dbReference type="ARBA" id="ARBA00008655"/>
    </source>
</evidence>
<comment type="caution">
    <text evidence="12">The sequence shown here is derived from an EMBL/GenBank/DDBJ whole genome shotgun (WGS) entry which is preliminary data.</text>
</comment>
<comment type="catalytic activity">
    <reaction evidence="1 9">
        <text>a 1-acyl-sn-glycero-3-phosphate + an acyl-CoA = a 1,2-diacyl-sn-glycero-3-phosphate + CoA</text>
        <dbReference type="Rhea" id="RHEA:19709"/>
        <dbReference type="ChEBI" id="CHEBI:57287"/>
        <dbReference type="ChEBI" id="CHEBI:57970"/>
        <dbReference type="ChEBI" id="CHEBI:58342"/>
        <dbReference type="ChEBI" id="CHEBI:58608"/>
        <dbReference type="EC" id="2.3.1.51"/>
    </reaction>
</comment>
<dbReference type="GO" id="GO:0006654">
    <property type="term" value="P:phosphatidic acid biosynthetic process"/>
    <property type="evidence" value="ECO:0007669"/>
    <property type="project" value="TreeGrafter"/>
</dbReference>
<keyword evidence="8 9" id="KW-0012">Acyltransferase</keyword>
<keyword evidence="10" id="KW-0472">Membrane</keyword>
<keyword evidence="9" id="KW-0594">Phospholipid biosynthesis</keyword>
<keyword evidence="10" id="KW-0812">Transmembrane</keyword>
<dbReference type="GO" id="GO:0003841">
    <property type="term" value="F:1-acylglycerol-3-phosphate O-acyltransferase activity"/>
    <property type="evidence" value="ECO:0007669"/>
    <property type="project" value="UniProtKB-UniRule"/>
</dbReference>
<keyword evidence="13" id="KW-1185">Reference proteome</keyword>
<dbReference type="GO" id="GO:0016020">
    <property type="term" value="C:membrane"/>
    <property type="evidence" value="ECO:0007669"/>
    <property type="project" value="InterPro"/>
</dbReference>
<dbReference type="GO" id="GO:0016024">
    <property type="term" value="P:CDP-diacylglycerol biosynthetic process"/>
    <property type="evidence" value="ECO:0007669"/>
    <property type="project" value="UniProtKB-UniPathway"/>
</dbReference>
<evidence type="ECO:0000256" key="10">
    <source>
        <dbReference type="SAM" id="Phobius"/>
    </source>
</evidence>
<evidence type="ECO:0000256" key="6">
    <source>
        <dbReference type="ARBA" id="ARBA00016139"/>
    </source>
</evidence>
<dbReference type="PANTHER" id="PTHR10434:SF40">
    <property type="entry name" value="1-ACYL-SN-GLYCEROL-3-PHOSPHATE ACYLTRANSFERASE"/>
    <property type="match status" value="1"/>
</dbReference>
<dbReference type="UniPathway" id="UPA00557">
    <property type="reaction ID" value="UER00613"/>
</dbReference>
<accession>A0A4R3IDW2</accession>
<dbReference type="NCBIfam" id="TIGR00530">
    <property type="entry name" value="AGP_acyltrn"/>
    <property type="match status" value="1"/>
</dbReference>
<comment type="pathway">
    <text evidence="3">Lipid metabolism.</text>
</comment>
<name>A0A4R3IDW2_9GAMM</name>
<evidence type="ECO:0000259" key="11">
    <source>
        <dbReference type="SMART" id="SM00563"/>
    </source>
</evidence>
<dbReference type="PANTHER" id="PTHR10434">
    <property type="entry name" value="1-ACYL-SN-GLYCEROL-3-PHOSPHATE ACYLTRANSFERASE"/>
    <property type="match status" value="1"/>
</dbReference>
<feature type="domain" description="Phospholipid/glycerol acyltransferase" evidence="11">
    <location>
        <begin position="75"/>
        <end position="189"/>
    </location>
</feature>
<keyword evidence="9" id="KW-1208">Phospholipid metabolism</keyword>
<dbReference type="Pfam" id="PF01553">
    <property type="entry name" value="Acyltransferase"/>
    <property type="match status" value="1"/>
</dbReference>
<evidence type="ECO:0000256" key="2">
    <source>
        <dbReference type="ARBA" id="ARBA00004728"/>
    </source>
</evidence>
<evidence type="ECO:0000313" key="12">
    <source>
        <dbReference type="EMBL" id="TCS43966.1"/>
    </source>
</evidence>
<gene>
    <name evidence="12" type="ORF">BCF53_101309</name>
</gene>
<organism evidence="12 13">
    <name type="scientific">Reinekea marinisedimentorum</name>
    <dbReference type="NCBI Taxonomy" id="230495"/>
    <lineage>
        <taxon>Bacteria</taxon>
        <taxon>Pseudomonadati</taxon>
        <taxon>Pseudomonadota</taxon>
        <taxon>Gammaproteobacteria</taxon>
        <taxon>Oceanospirillales</taxon>
        <taxon>Saccharospirillaceae</taxon>
        <taxon>Reinekea</taxon>
    </lineage>
</organism>
<feature type="transmembrane region" description="Helical" evidence="10">
    <location>
        <begin position="9"/>
        <end position="33"/>
    </location>
</feature>
<comment type="domain">
    <text evidence="9">The HXXXXD motif is essential for acyltransferase activity and may constitute the binding site for the phosphate moiety of the glycerol-3-phosphate.</text>
</comment>
<evidence type="ECO:0000256" key="9">
    <source>
        <dbReference type="RuleBase" id="RU361267"/>
    </source>
</evidence>
<dbReference type="InterPro" id="IPR002123">
    <property type="entry name" value="Plipid/glycerol_acylTrfase"/>
</dbReference>
<protein>
    <recommendedName>
        <fullName evidence="6 9">1-acyl-sn-glycerol-3-phosphate acyltransferase</fullName>
        <ecNumber evidence="5 9">2.3.1.51</ecNumber>
    </recommendedName>
</protein>
<proteinExistence type="inferred from homology"/>
<evidence type="ECO:0000256" key="5">
    <source>
        <dbReference type="ARBA" id="ARBA00013211"/>
    </source>
</evidence>
<dbReference type="SUPFAM" id="SSF69593">
    <property type="entry name" value="Glycerol-3-phosphate (1)-acyltransferase"/>
    <property type="match status" value="1"/>
</dbReference>
<dbReference type="OrthoDB" id="9812274at2"/>
<reference evidence="12 13" key="1">
    <citation type="submission" date="2019-03" db="EMBL/GenBank/DDBJ databases">
        <title>Genomic Encyclopedia of Archaeal and Bacterial Type Strains, Phase II (KMG-II): from individual species to whole genera.</title>
        <authorList>
            <person name="Goeker M."/>
        </authorList>
    </citation>
    <scope>NUCLEOTIDE SEQUENCE [LARGE SCALE GENOMIC DNA]</scope>
    <source>
        <strain evidence="12 13">DSM 15388</strain>
    </source>
</reference>
<evidence type="ECO:0000313" key="13">
    <source>
        <dbReference type="Proteomes" id="UP000295793"/>
    </source>
</evidence>
<sequence length="255" mass="28619">MFLATIRTFVFYCLAVPFTLLWCVLFGLIAYLIPFPLRYHLVIGGWAKVVHFLSRTILGIQVKVYGRENIPEQACVIVANHQSAWETFYMQHLFRPQSQVAKSSLLKIPFFGWAYATCRPIAIDRSKRKQAMQQIIEKGSRRIAQGSSILIFPEGTRSVPGKPLPFRKGGAVLAKEADCVIVPVTHNSGLYWLNDRFTKRPGTVEVHIHPPIETSKLPAEELMAQAEKLVVGKLAQITPSGECDNDLDYPSAVSH</sequence>
<dbReference type="RefSeq" id="WP_132699174.1">
    <property type="nucleotide sequence ID" value="NZ_SLZR01000001.1"/>
</dbReference>
<keyword evidence="10" id="KW-1133">Transmembrane helix</keyword>
<dbReference type="EMBL" id="SLZR01000001">
    <property type="protein sequence ID" value="TCS43966.1"/>
    <property type="molecule type" value="Genomic_DNA"/>
</dbReference>
<dbReference type="Proteomes" id="UP000295793">
    <property type="component" value="Unassembled WGS sequence"/>
</dbReference>
<dbReference type="InterPro" id="IPR004552">
    <property type="entry name" value="AGP_acyltrans"/>
</dbReference>